<accession>A0A449HA45</accession>
<organism evidence="3">
    <name type="scientific">Nocardia farcinica</name>
    <dbReference type="NCBI Taxonomy" id="37329"/>
    <lineage>
        <taxon>Bacteria</taxon>
        <taxon>Bacillati</taxon>
        <taxon>Actinomycetota</taxon>
        <taxon>Actinomycetes</taxon>
        <taxon>Mycobacteriales</taxon>
        <taxon>Nocardiaceae</taxon>
        <taxon>Nocardia</taxon>
    </lineage>
</organism>
<dbReference type="InterPro" id="IPR041963">
    <property type="entry name" value="BsuBI/PstI_C_sf"/>
</dbReference>
<feature type="domain" description="BsuBI/PstI restriction endonuclease HTH" evidence="2">
    <location>
        <begin position="8"/>
        <end position="143"/>
    </location>
</feature>
<dbReference type="Pfam" id="PF17728">
    <property type="entry name" value="BsuBI_PstI_RE_N"/>
    <property type="match status" value="1"/>
</dbReference>
<feature type="domain" description="BsuBI/PstI restriction endonuclease" evidence="1">
    <location>
        <begin position="157"/>
        <end position="310"/>
    </location>
</feature>
<dbReference type="GO" id="GO:0009307">
    <property type="term" value="P:DNA restriction-modification system"/>
    <property type="evidence" value="ECO:0007669"/>
    <property type="project" value="InterPro"/>
</dbReference>
<evidence type="ECO:0000259" key="2">
    <source>
        <dbReference type="Pfam" id="PF17728"/>
    </source>
</evidence>
<reference evidence="3" key="1">
    <citation type="submission" date="2019-02" db="EMBL/GenBank/DDBJ databases">
        <authorList>
            <consortium name="Pathogen Informatics"/>
        </authorList>
    </citation>
    <scope>NUCLEOTIDE SEQUENCE</scope>
    <source>
        <strain evidence="3">3012STDY6733949</strain>
    </source>
</reference>
<dbReference type="Pfam" id="PF06616">
    <property type="entry name" value="BsuBI_PstI_RE"/>
    <property type="match status" value="1"/>
</dbReference>
<evidence type="ECO:0000259" key="1">
    <source>
        <dbReference type="Pfam" id="PF06616"/>
    </source>
</evidence>
<dbReference type="Gene3D" id="1.10.10.1820">
    <property type="entry name" value="BsuBI/PstI restriction endonuclease-like"/>
    <property type="match status" value="1"/>
</dbReference>
<keyword evidence="3" id="KW-0378">Hydrolase</keyword>
<keyword evidence="3" id="KW-0540">Nuclease</keyword>
<dbReference type="GO" id="GO:0000287">
    <property type="term" value="F:magnesium ion binding"/>
    <property type="evidence" value="ECO:0007669"/>
    <property type="project" value="InterPro"/>
</dbReference>
<proteinExistence type="predicted"/>
<dbReference type="Gene3D" id="3.40.1350.80">
    <property type="match status" value="1"/>
</dbReference>
<dbReference type="RefSeq" id="WP_137354416.1">
    <property type="nucleotide sequence ID" value="NZ_CAACYE020000001.1"/>
</dbReference>
<name>A0A449HA45_NOCFR</name>
<dbReference type="InterPro" id="IPR009528">
    <property type="entry name" value="Restrct_endonuc_II_BsuBI_C"/>
</dbReference>
<keyword evidence="3" id="KW-0255">Endonuclease</keyword>
<dbReference type="InterPro" id="IPR041454">
    <property type="entry name" value="BsuBI/PstI_N"/>
</dbReference>
<evidence type="ECO:0000313" key="3">
    <source>
        <dbReference type="EMBL" id="VFA81928.1"/>
    </source>
</evidence>
<dbReference type="GO" id="GO:0003677">
    <property type="term" value="F:DNA binding"/>
    <property type="evidence" value="ECO:0007669"/>
    <property type="project" value="InterPro"/>
</dbReference>
<sequence length="320" mass="35785">MTTDQNAQTIAEARQLLSDLGFDRERTNERSALVLLALLKLGPGDAWSNATNPMLGTRAIMDWISEQFDVQYAPNTRETVRRFTLHQFADALLIEQNPDQPDRPVNSPKWCYQVRANALKVIRAFGTPEYATLLLDHLIAVPGLKAQYDAAREMHRIPVNLPSGQPLTLSPGGQNVLIKQMVEDFCGYYTPGGEVLYVGDADAKWAVFEEAALAALGVTVDQHGKMPDLVVYLPAKNWLVLLEAASSHGPVDAKRHRELSELFQHSTAGLVFVSCFPSRVEMRKYLAEIAWETEVWCADNPTHLIHFNGERFLGPYEKTP</sequence>
<gene>
    <name evidence="3" type="ORF">NCTC1935_00351</name>
</gene>
<dbReference type="InterPro" id="IPR041962">
    <property type="entry name" value="BsuBI/PstI_N_sf"/>
</dbReference>
<dbReference type="AlphaFoldDB" id="A0A449HA45"/>
<protein>
    <submittedName>
        <fullName evidence="3">BsuBI/PstI restriction endonuclease C-terminus</fullName>
    </submittedName>
</protein>
<dbReference type="GO" id="GO:0009036">
    <property type="term" value="F:type II site-specific deoxyribonuclease activity"/>
    <property type="evidence" value="ECO:0007669"/>
    <property type="project" value="InterPro"/>
</dbReference>
<dbReference type="EMBL" id="CAACYE010000005">
    <property type="protein sequence ID" value="VFA81928.1"/>
    <property type="molecule type" value="Genomic_DNA"/>
</dbReference>